<evidence type="ECO:0000256" key="5">
    <source>
        <dbReference type="ARBA" id="ARBA00023136"/>
    </source>
</evidence>
<dbReference type="InterPro" id="IPR000620">
    <property type="entry name" value="EamA_dom"/>
</dbReference>
<feature type="transmembrane region" description="Helical" evidence="6">
    <location>
        <begin position="186"/>
        <end position="205"/>
    </location>
</feature>
<feature type="transmembrane region" description="Helical" evidence="6">
    <location>
        <begin position="70"/>
        <end position="91"/>
    </location>
</feature>
<name>A0A2N5XU76_9HYPH</name>
<keyword evidence="5 6" id="KW-0472">Membrane</keyword>
<dbReference type="GO" id="GO:0005524">
    <property type="term" value="F:ATP binding"/>
    <property type="evidence" value="ECO:0007669"/>
    <property type="project" value="UniProtKB-KW"/>
</dbReference>
<feature type="transmembrane region" description="Helical" evidence="6">
    <location>
        <begin position="217"/>
        <end position="240"/>
    </location>
</feature>
<gene>
    <name evidence="8" type="ORF">C0081_06370</name>
</gene>
<dbReference type="PANTHER" id="PTHR32322:SF2">
    <property type="entry name" value="EAMA DOMAIN-CONTAINING PROTEIN"/>
    <property type="match status" value="1"/>
</dbReference>
<dbReference type="InterPro" id="IPR050638">
    <property type="entry name" value="AA-Vitamin_Transporters"/>
</dbReference>
<dbReference type="AlphaFoldDB" id="A0A2N5XU76"/>
<evidence type="ECO:0000313" key="9">
    <source>
        <dbReference type="Proteomes" id="UP000234881"/>
    </source>
</evidence>
<evidence type="ECO:0000259" key="7">
    <source>
        <dbReference type="Pfam" id="PF00892"/>
    </source>
</evidence>
<feature type="transmembrane region" description="Helical" evidence="6">
    <location>
        <begin position="97"/>
        <end position="115"/>
    </location>
</feature>
<dbReference type="EMBL" id="PKUQ01000011">
    <property type="protein sequence ID" value="PLW78072.1"/>
    <property type="molecule type" value="Genomic_DNA"/>
</dbReference>
<reference evidence="8 9" key="1">
    <citation type="submission" date="2018-01" db="EMBL/GenBank/DDBJ databases">
        <title>The draft genome sequence of Cohaesibacter sp. H1304.</title>
        <authorList>
            <person name="Wang N.-N."/>
            <person name="Du Z.-J."/>
        </authorList>
    </citation>
    <scope>NUCLEOTIDE SEQUENCE [LARGE SCALE GENOMIC DNA]</scope>
    <source>
        <strain evidence="8 9">H1304</strain>
    </source>
</reference>
<proteinExistence type="inferred from homology"/>
<evidence type="ECO:0000256" key="3">
    <source>
        <dbReference type="ARBA" id="ARBA00022692"/>
    </source>
</evidence>
<keyword evidence="9" id="KW-1185">Reference proteome</keyword>
<keyword evidence="8" id="KW-0067">ATP-binding</keyword>
<evidence type="ECO:0000256" key="6">
    <source>
        <dbReference type="SAM" id="Phobius"/>
    </source>
</evidence>
<comment type="caution">
    <text evidence="8">The sequence shown here is derived from an EMBL/GenBank/DDBJ whole genome shotgun (WGS) entry which is preliminary data.</text>
</comment>
<feature type="domain" description="EamA" evidence="7">
    <location>
        <begin position="15"/>
        <end position="142"/>
    </location>
</feature>
<feature type="transmembrane region" description="Helical" evidence="6">
    <location>
        <begin position="127"/>
        <end position="146"/>
    </location>
</feature>
<accession>A0A2N5XU76</accession>
<keyword evidence="3 6" id="KW-0812">Transmembrane</keyword>
<comment type="subcellular location">
    <subcellularLocation>
        <location evidence="1">Membrane</location>
        <topology evidence="1">Multi-pass membrane protein</topology>
    </subcellularLocation>
</comment>
<evidence type="ECO:0000256" key="1">
    <source>
        <dbReference type="ARBA" id="ARBA00004141"/>
    </source>
</evidence>
<feature type="transmembrane region" description="Helical" evidence="6">
    <location>
        <begin position="158"/>
        <end position="174"/>
    </location>
</feature>
<feature type="domain" description="EamA" evidence="7">
    <location>
        <begin position="158"/>
        <end position="290"/>
    </location>
</feature>
<evidence type="ECO:0000313" key="8">
    <source>
        <dbReference type="EMBL" id="PLW78072.1"/>
    </source>
</evidence>
<dbReference type="SUPFAM" id="SSF103481">
    <property type="entry name" value="Multidrug resistance efflux transporter EmrE"/>
    <property type="match status" value="2"/>
</dbReference>
<dbReference type="PANTHER" id="PTHR32322">
    <property type="entry name" value="INNER MEMBRANE TRANSPORTER"/>
    <property type="match status" value="1"/>
</dbReference>
<sequence>MSPKSSVSIGQFVPALFVLLWSTGFIGARMGAPYSEPMTFLTLRFGIVLALLLPFSLLAKARWPNPKSAFHAFVSGLMIHGIYLACVFWAIDDGMPAGLAALVMGFQPVLTAFFARAILKESITRNHIFGFILGLIGISLVLLPRLQGGAFSVTPTQIAAAICAVITISLGTIYQKRFASNLDMRAATVWQYCAATLLCGGLSLLTETQTIEWTSEFLFALAWLVLVLSIGAIFLLLWLIEFGAVSNIAALFYMIPAVTAVISYLLFNEPITLSQIVGIAITATGVIIASRASHSKTRT</sequence>
<evidence type="ECO:0000256" key="4">
    <source>
        <dbReference type="ARBA" id="ARBA00022989"/>
    </source>
</evidence>
<dbReference type="OrthoDB" id="9809509at2"/>
<dbReference type="GO" id="GO:0016020">
    <property type="term" value="C:membrane"/>
    <property type="evidence" value="ECO:0007669"/>
    <property type="project" value="UniProtKB-SubCell"/>
</dbReference>
<dbReference type="Proteomes" id="UP000234881">
    <property type="component" value="Unassembled WGS sequence"/>
</dbReference>
<organism evidence="8 9">
    <name type="scientific">Cohaesibacter celericrescens</name>
    <dbReference type="NCBI Taxonomy" id="2067669"/>
    <lineage>
        <taxon>Bacteria</taxon>
        <taxon>Pseudomonadati</taxon>
        <taxon>Pseudomonadota</taxon>
        <taxon>Alphaproteobacteria</taxon>
        <taxon>Hyphomicrobiales</taxon>
        <taxon>Cohaesibacteraceae</taxon>
    </lineage>
</organism>
<feature type="transmembrane region" description="Helical" evidence="6">
    <location>
        <begin position="12"/>
        <end position="32"/>
    </location>
</feature>
<evidence type="ECO:0000256" key="2">
    <source>
        <dbReference type="ARBA" id="ARBA00007362"/>
    </source>
</evidence>
<keyword evidence="8" id="KW-0547">Nucleotide-binding</keyword>
<dbReference type="Gene3D" id="1.10.3730.20">
    <property type="match status" value="2"/>
</dbReference>
<feature type="transmembrane region" description="Helical" evidence="6">
    <location>
        <begin position="247"/>
        <end position="267"/>
    </location>
</feature>
<protein>
    <submittedName>
        <fullName evidence="8">Peptide ABC transporter ATP-binding protein</fullName>
    </submittedName>
</protein>
<dbReference type="Pfam" id="PF00892">
    <property type="entry name" value="EamA"/>
    <property type="match status" value="2"/>
</dbReference>
<dbReference type="InterPro" id="IPR037185">
    <property type="entry name" value="EmrE-like"/>
</dbReference>
<comment type="similarity">
    <text evidence="2">Belongs to the EamA transporter family.</text>
</comment>
<keyword evidence="4 6" id="KW-1133">Transmembrane helix</keyword>
<feature type="transmembrane region" description="Helical" evidence="6">
    <location>
        <begin position="273"/>
        <end position="292"/>
    </location>
</feature>
<feature type="transmembrane region" description="Helical" evidence="6">
    <location>
        <begin position="38"/>
        <end position="58"/>
    </location>
</feature>